<feature type="region of interest" description="Disordered" evidence="1">
    <location>
        <begin position="133"/>
        <end position="173"/>
    </location>
</feature>
<sequence length="195" mass="21826">MLISAQPRCQPVCVPRACSCRTHNPYETTAAALLAPLYDMQHRNREDSPNALTRRTDGPKRRTVFASGAAPRPSDSAEMSSKQRYRESRDVRHEQQEQRPRGRAVPMRCPGQTAKRVLVVRLGIPPSAFAVPPCSHPHHVHSRKSDPSTIQPSTGVGQLSSIPTLRAPSQGQKRVETCQKQTGHAVQWSRRRIRF</sequence>
<reference evidence="2" key="1">
    <citation type="journal article" date="2018" name="Genome Biol. Evol.">
        <title>Genomics and development of Lentinus tigrinus, a white-rot wood-decaying mushroom with dimorphic fruiting bodies.</title>
        <authorList>
            <person name="Wu B."/>
            <person name="Xu Z."/>
            <person name="Knudson A."/>
            <person name="Carlson A."/>
            <person name="Chen N."/>
            <person name="Kovaka S."/>
            <person name="LaButti K."/>
            <person name="Lipzen A."/>
            <person name="Pennachio C."/>
            <person name="Riley R."/>
            <person name="Schakwitz W."/>
            <person name="Umezawa K."/>
            <person name="Ohm R.A."/>
            <person name="Grigoriev I.V."/>
            <person name="Nagy L.G."/>
            <person name="Gibbons J."/>
            <person name="Hibbett D."/>
        </authorList>
    </citation>
    <scope>NUCLEOTIDE SEQUENCE [LARGE SCALE GENOMIC DNA]</scope>
    <source>
        <strain evidence="2">ALCF2SS1-6</strain>
    </source>
</reference>
<evidence type="ECO:0000313" key="3">
    <source>
        <dbReference type="Proteomes" id="UP000313359"/>
    </source>
</evidence>
<organism evidence="2 3">
    <name type="scientific">Lentinus tigrinus ALCF2SS1-6</name>
    <dbReference type="NCBI Taxonomy" id="1328759"/>
    <lineage>
        <taxon>Eukaryota</taxon>
        <taxon>Fungi</taxon>
        <taxon>Dikarya</taxon>
        <taxon>Basidiomycota</taxon>
        <taxon>Agaricomycotina</taxon>
        <taxon>Agaricomycetes</taxon>
        <taxon>Polyporales</taxon>
        <taxon>Polyporaceae</taxon>
        <taxon>Lentinus</taxon>
    </lineage>
</organism>
<accession>A0A5C2SII3</accession>
<dbReference type="EMBL" id="ML122256">
    <property type="protein sequence ID" value="RPD63593.1"/>
    <property type="molecule type" value="Genomic_DNA"/>
</dbReference>
<keyword evidence="3" id="KW-1185">Reference proteome</keyword>
<evidence type="ECO:0000256" key="1">
    <source>
        <dbReference type="SAM" id="MobiDB-lite"/>
    </source>
</evidence>
<feature type="compositionally biased region" description="Polar residues" evidence="1">
    <location>
        <begin position="147"/>
        <end position="173"/>
    </location>
</feature>
<dbReference type="Proteomes" id="UP000313359">
    <property type="component" value="Unassembled WGS sequence"/>
</dbReference>
<protein>
    <submittedName>
        <fullName evidence="2">Uncharacterized protein</fullName>
    </submittedName>
</protein>
<feature type="region of interest" description="Disordered" evidence="1">
    <location>
        <begin position="41"/>
        <end position="108"/>
    </location>
</feature>
<feature type="compositionally biased region" description="Basic and acidic residues" evidence="1">
    <location>
        <begin position="84"/>
        <end position="100"/>
    </location>
</feature>
<evidence type="ECO:0000313" key="2">
    <source>
        <dbReference type="EMBL" id="RPD63593.1"/>
    </source>
</evidence>
<gene>
    <name evidence="2" type="ORF">L227DRAFT_394992</name>
</gene>
<dbReference type="AlphaFoldDB" id="A0A5C2SII3"/>
<proteinExistence type="predicted"/>
<name>A0A5C2SII3_9APHY</name>
<feature type="compositionally biased region" description="Basic and acidic residues" evidence="1">
    <location>
        <begin position="41"/>
        <end position="60"/>
    </location>
</feature>